<dbReference type="SUPFAM" id="SSF50475">
    <property type="entry name" value="FMN-binding split barrel"/>
    <property type="match status" value="1"/>
</dbReference>
<proteinExistence type="predicted"/>
<dbReference type="PANTHER" id="PTHR34818">
    <property type="entry name" value="PROTEIN BLI-3"/>
    <property type="match status" value="1"/>
</dbReference>
<keyword evidence="3" id="KW-1185">Reference proteome</keyword>
<dbReference type="Gene3D" id="2.30.110.10">
    <property type="entry name" value="Electron Transport, Fmn-binding Protein, Chain A"/>
    <property type="match status" value="1"/>
</dbReference>
<accession>A0A840AR95</accession>
<dbReference type="AlphaFoldDB" id="A0A840AR95"/>
<name>A0A840AR95_9HYPH</name>
<reference evidence="2 3" key="1">
    <citation type="submission" date="2020-08" db="EMBL/GenBank/DDBJ databases">
        <title>Genomic Encyclopedia of Type Strains, Phase IV (KMG-IV): sequencing the most valuable type-strain genomes for metagenomic binning, comparative biology and taxonomic classification.</title>
        <authorList>
            <person name="Goeker M."/>
        </authorList>
    </citation>
    <scope>NUCLEOTIDE SEQUENCE [LARGE SCALE GENOMIC DNA]</scope>
    <source>
        <strain evidence="2 3">DSM 25966</strain>
    </source>
</reference>
<dbReference type="InterPro" id="IPR038725">
    <property type="entry name" value="YdaG_split_barrel_FMN-bd"/>
</dbReference>
<comment type="caution">
    <text evidence="2">The sequence shown here is derived from an EMBL/GenBank/DDBJ whole genome shotgun (WGS) entry which is preliminary data.</text>
</comment>
<dbReference type="InterPro" id="IPR052917">
    <property type="entry name" value="Stress-Dev_Protein"/>
</dbReference>
<evidence type="ECO:0000313" key="2">
    <source>
        <dbReference type="EMBL" id="MBB3930896.1"/>
    </source>
</evidence>
<dbReference type="EMBL" id="JACIDS010000002">
    <property type="protein sequence ID" value="MBB3930896.1"/>
    <property type="molecule type" value="Genomic_DNA"/>
</dbReference>
<protein>
    <submittedName>
        <fullName evidence="2">General stress protein 26</fullName>
    </submittedName>
</protein>
<gene>
    <name evidence="2" type="ORF">GGR25_001935</name>
</gene>
<dbReference type="RefSeq" id="WP_183398506.1">
    <property type="nucleotide sequence ID" value="NZ_JACIDS010000002.1"/>
</dbReference>
<dbReference type="InterPro" id="IPR012349">
    <property type="entry name" value="Split_barrel_FMN-bd"/>
</dbReference>
<dbReference type="Pfam" id="PF16242">
    <property type="entry name" value="Pyrid_ox_like"/>
    <property type="match status" value="1"/>
</dbReference>
<organism evidence="2 3">
    <name type="scientific">Kaistia hirudinis</name>
    <dbReference type="NCBI Taxonomy" id="1293440"/>
    <lineage>
        <taxon>Bacteria</taxon>
        <taxon>Pseudomonadati</taxon>
        <taxon>Pseudomonadota</taxon>
        <taxon>Alphaproteobacteria</taxon>
        <taxon>Hyphomicrobiales</taxon>
        <taxon>Kaistiaceae</taxon>
        <taxon>Kaistia</taxon>
    </lineage>
</organism>
<dbReference type="Proteomes" id="UP000553963">
    <property type="component" value="Unassembled WGS sequence"/>
</dbReference>
<evidence type="ECO:0000313" key="3">
    <source>
        <dbReference type="Proteomes" id="UP000553963"/>
    </source>
</evidence>
<sequence>MANEEDVSKTPAELEEHVWKLARKIQFALFTRRDGEAIAQWPLTAHVDADRRAIFFLVEDDGIRYRDVGASPVTLGFADHPKYLVMRGEATLSNDREMIRELWSPFAKAWWDSPDDPTIRLLTVEPTQAEYWDSGNSLVASVLMLAAAATGAKPAVGEHAKVAMAEPLP</sequence>
<evidence type="ECO:0000259" key="1">
    <source>
        <dbReference type="Pfam" id="PF16242"/>
    </source>
</evidence>
<feature type="domain" description="General stress protein FMN-binding split barrel" evidence="1">
    <location>
        <begin position="15"/>
        <end position="154"/>
    </location>
</feature>
<dbReference type="PANTHER" id="PTHR34818:SF1">
    <property type="entry name" value="PROTEIN BLI-3"/>
    <property type="match status" value="1"/>
</dbReference>